<protein>
    <submittedName>
        <fullName evidence="1">Uncharacterized protein</fullName>
    </submittedName>
</protein>
<sequence>MAELMLLGDWKMDVPPFPCFFGLKDFQGLNTHDLDKENSEVRQKLDGIDIRCAALSSYSLVKAFLLEHALGSRFGIYRSAIEKLLLWCLLVVEKPIIQLDEQDIRAFMDFCLCPPDDWVAKQPEKRLRRASNKRTSKVFVVNAFWRPFRTGPVREEVSGARISGYASLAVELAVINSFYLFLYAEDLIDINPAGSLHRSKHYSGREAIHNGAKSFSISDWNLFVEAAESLAINDDEFERKLFLLMSIYHLFLRPADIDRFGANLAINSLFERKDGTYGLRVEGYPELERVCISRDYVTRWVARYRAHVGTDLIPLDRDPTPLISTQSGRPGVSSRHANLLFKQVCSEVMVKIKLGGEVVSDDSSFCRATLSWIRETGLVQAAQSMSLVELYPSIRDTTYDTAHARFYAWQFQSDSD</sequence>
<name>A0A7W2PSI4_9PSED</name>
<dbReference type="AlphaFoldDB" id="A0A7W2PSI4"/>
<accession>A0A7W2PSI4</accession>
<dbReference type="RefSeq" id="WP_181098025.1">
    <property type="nucleotide sequence ID" value="NZ_JACGCU010000011.1"/>
</dbReference>
<organism evidence="1 2">
    <name type="scientific">Pseudomonas juntendi</name>
    <dbReference type="NCBI Taxonomy" id="2666183"/>
    <lineage>
        <taxon>Bacteria</taxon>
        <taxon>Pseudomonadati</taxon>
        <taxon>Pseudomonadota</taxon>
        <taxon>Gammaproteobacteria</taxon>
        <taxon>Pseudomonadales</taxon>
        <taxon>Pseudomonadaceae</taxon>
        <taxon>Pseudomonas</taxon>
    </lineage>
</organism>
<evidence type="ECO:0000313" key="1">
    <source>
        <dbReference type="EMBL" id="MBA6059240.1"/>
    </source>
</evidence>
<proteinExistence type="predicted"/>
<dbReference type="EMBL" id="JACGCU010000011">
    <property type="protein sequence ID" value="MBA6059240.1"/>
    <property type="molecule type" value="Genomic_DNA"/>
</dbReference>
<reference evidence="1 2" key="1">
    <citation type="submission" date="2020-07" db="EMBL/GenBank/DDBJ databases">
        <title>Diversity of carbapenemase encoding genes among Pseudomonas putida group clinical isolates in a tertiary Brazilian hospital.</title>
        <authorList>
            <person name="Alberto-Lei F."/>
            <person name="Nodari C.S."/>
            <person name="Streling A.P."/>
            <person name="Paulino J.T."/>
            <person name="Bessa-Neto F.O."/>
            <person name="Cayo R."/>
            <person name="Gales A.C."/>
        </authorList>
    </citation>
    <scope>NUCLEOTIDE SEQUENCE [LARGE SCALE GENOMIC DNA]</scope>
    <source>
        <strain evidence="1 2">14535</strain>
    </source>
</reference>
<dbReference type="Proteomes" id="UP000556620">
    <property type="component" value="Unassembled WGS sequence"/>
</dbReference>
<gene>
    <name evidence="1" type="ORF">H4C44_08655</name>
</gene>
<dbReference type="GeneID" id="83679994"/>
<evidence type="ECO:0000313" key="2">
    <source>
        <dbReference type="Proteomes" id="UP000556620"/>
    </source>
</evidence>
<comment type="caution">
    <text evidence="1">The sequence shown here is derived from an EMBL/GenBank/DDBJ whole genome shotgun (WGS) entry which is preliminary data.</text>
</comment>